<dbReference type="AlphaFoldDB" id="A0AAP0GCJ3"/>
<dbReference type="InterPro" id="IPR015915">
    <property type="entry name" value="Kelch-typ_b-propeller"/>
</dbReference>
<dbReference type="SUPFAM" id="SSF117281">
    <property type="entry name" value="Kelch motif"/>
    <property type="match status" value="1"/>
</dbReference>
<protein>
    <recommendedName>
        <fullName evidence="5">F-box/kelch-repeat protein</fullName>
    </recommendedName>
</protein>
<comment type="caution">
    <text evidence="3">The sequence shown here is derived from an EMBL/GenBank/DDBJ whole genome shotgun (WGS) entry which is preliminary data.</text>
</comment>
<gene>
    <name evidence="3" type="ORF">KSP39_PZI004879</name>
</gene>
<dbReference type="PANTHER" id="PTHR46344">
    <property type="entry name" value="OS02G0202900 PROTEIN"/>
    <property type="match status" value="1"/>
</dbReference>
<name>A0AAP0GCJ3_9ASPA</name>
<dbReference type="PANTHER" id="PTHR46344:SF26">
    <property type="entry name" value="F-BOX DOMAIN-CONTAINING PROTEIN"/>
    <property type="match status" value="1"/>
</dbReference>
<dbReference type="Proteomes" id="UP001418222">
    <property type="component" value="Unassembled WGS sequence"/>
</dbReference>
<evidence type="ECO:0000256" key="1">
    <source>
        <dbReference type="ARBA" id="ARBA00022441"/>
    </source>
</evidence>
<sequence>MCVSKNRVNCCYVLDPNALSLNWKLLGPIPPQCIRREGMSFEALGRKLFLFWAVAAMKKPQMKFIAMMLVQGNGRKWPECLQEALGDKIYVTGGLGLSSVALSSWDIYDCRLNEWSSHQDPSLIPDIVKSFAFEGKVYTVHSTWVDRQYARAYDPSSRSWEDLSCQMTSCCHGPTVVSCGILHMLDETHGTRLMTWEKENEEWVLLGRLAQGLTNPPCQLVAVGSCVYVVGHNLSTVVVNTEINGAWPEGVLVGSSLAPKHGSDVSVMSCKAVTI</sequence>
<proteinExistence type="predicted"/>
<evidence type="ECO:0008006" key="5">
    <source>
        <dbReference type="Google" id="ProtNLM"/>
    </source>
</evidence>
<keyword evidence="4" id="KW-1185">Reference proteome</keyword>
<keyword evidence="1" id="KW-0880">Kelch repeat</keyword>
<dbReference type="EMBL" id="JBBWWQ010000003">
    <property type="protein sequence ID" value="KAK8951508.1"/>
    <property type="molecule type" value="Genomic_DNA"/>
</dbReference>
<evidence type="ECO:0000256" key="2">
    <source>
        <dbReference type="ARBA" id="ARBA00022737"/>
    </source>
</evidence>
<evidence type="ECO:0000313" key="4">
    <source>
        <dbReference type="Proteomes" id="UP001418222"/>
    </source>
</evidence>
<reference evidence="3 4" key="1">
    <citation type="journal article" date="2022" name="Nat. Plants">
        <title>Genomes of leafy and leafless Platanthera orchids illuminate the evolution of mycoheterotrophy.</title>
        <authorList>
            <person name="Li M.H."/>
            <person name="Liu K.W."/>
            <person name="Li Z."/>
            <person name="Lu H.C."/>
            <person name="Ye Q.L."/>
            <person name="Zhang D."/>
            <person name="Wang J.Y."/>
            <person name="Li Y.F."/>
            <person name="Zhong Z.M."/>
            <person name="Liu X."/>
            <person name="Yu X."/>
            <person name="Liu D.K."/>
            <person name="Tu X.D."/>
            <person name="Liu B."/>
            <person name="Hao Y."/>
            <person name="Liao X.Y."/>
            <person name="Jiang Y.T."/>
            <person name="Sun W.H."/>
            <person name="Chen J."/>
            <person name="Chen Y.Q."/>
            <person name="Ai Y."/>
            <person name="Zhai J.W."/>
            <person name="Wu S.S."/>
            <person name="Zhou Z."/>
            <person name="Hsiao Y.Y."/>
            <person name="Wu W.L."/>
            <person name="Chen Y.Y."/>
            <person name="Lin Y.F."/>
            <person name="Hsu J.L."/>
            <person name="Li C.Y."/>
            <person name="Wang Z.W."/>
            <person name="Zhao X."/>
            <person name="Zhong W.Y."/>
            <person name="Ma X.K."/>
            <person name="Ma L."/>
            <person name="Huang J."/>
            <person name="Chen G.Z."/>
            <person name="Huang M.Z."/>
            <person name="Huang L."/>
            <person name="Peng D.H."/>
            <person name="Luo Y.B."/>
            <person name="Zou S.Q."/>
            <person name="Chen S.P."/>
            <person name="Lan S."/>
            <person name="Tsai W.C."/>
            <person name="Van de Peer Y."/>
            <person name="Liu Z.J."/>
        </authorList>
    </citation>
    <scope>NUCLEOTIDE SEQUENCE [LARGE SCALE GENOMIC DNA]</scope>
    <source>
        <strain evidence="3">Lor287</strain>
    </source>
</reference>
<organism evidence="3 4">
    <name type="scientific">Platanthera zijinensis</name>
    <dbReference type="NCBI Taxonomy" id="2320716"/>
    <lineage>
        <taxon>Eukaryota</taxon>
        <taxon>Viridiplantae</taxon>
        <taxon>Streptophyta</taxon>
        <taxon>Embryophyta</taxon>
        <taxon>Tracheophyta</taxon>
        <taxon>Spermatophyta</taxon>
        <taxon>Magnoliopsida</taxon>
        <taxon>Liliopsida</taxon>
        <taxon>Asparagales</taxon>
        <taxon>Orchidaceae</taxon>
        <taxon>Orchidoideae</taxon>
        <taxon>Orchideae</taxon>
        <taxon>Orchidinae</taxon>
        <taxon>Platanthera</taxon>
    </lineage>
</organism>
<accession>A0AAP0GCJ3</accession>
<keyword evidence="2" id="KW-0677">Repeat</keyword>
<evidence type="ECO:0000313" key="3">
    <source>
        <dbReference type="EMBL" id="KAK8951508.1"/>
    </source>
</evidence>
<dbReference type="Gene3D" id="2.120.10.80">
    <property type="entry name" value="Kelch-type beta propeller"/>
    <property type="match status" value="1"/>
</dbReference>